<evidence type="ECO:0000259" key="2">
    <source>
        <dbReference type="PROSITE" id="PS50853"/>
    </source>
</evidence>
<dbReference type="InterPro" id="IPR013783">
    <property type="entry name" value="Ig-like_fold"/>
</dbReference>
<dbReference type="InterPro" id="IPR009091">
    <property type="entry name" value="RCC1/BLIP-II"/>
</dbReference>
<feature type="domain" description="Fibronectin type-III" evidence="2">
    <location>
        <begin position="1499"/>
        <end position="1589"/>
    </location>
</feature>
<dbReference type="Proteomes" id="UP000177067">
    <property type="component" value="Unassembled WGS sequence"/>
</dbReference>
<dbReference type="PANTHER" id="PTHR45982">
    <property type="entry name" value="REGULATOR OF CHROMOSOME CONDENSATION"/>
    <property type="match status" value="1"/>
</dbReference>
<dbReference type="InterPro" id="IPR015914">
    <property type="entry name" value="PAPs_N"/>
</dbReference>
<dbReference type="PROSITE" id="PS50853">
    <property type="entry name" value="FN3"/>
    <property type="match status" value="4"/>
</dbReference>
<dbReference type="GO" id="GO:0005737">
    <property type="term" value="C:cytoplasm"/>
    <property type="evidence" value="ECO:0007669"/>
    <property type="project" value="TreeGrafter"/>
</dbReference>
<dbReference type="InterPro" id="IPR036116">
    <property type="entry name" value="FN3_sf"/>
</dbReference>
<dbReference type="GO" id="GO:0005085">
    <property type="term" value="F:guanyl-nucleotide exchange factor activity"/>
    <property type="evidence" value="ECO:0007669"/>
    <property type="project" value="TreeGrafter"/>
</dbReference>
<dbReference type="SUPFAM" id="SSF49363">
    <property type="entry name" value="Purple acid phosphatase, N-terminal domain"/>
    <property type="match status" value="4"/>
</dbReference>
<dbReference type="SUPFAM" id="SSF49265">
    <property type="entry name" value="Fibronectin type III"/>
    <property type="match status" value="2"/>
</dbReference>
<dbReference type="Gene3D" id="2.130.10.30">
    <property type="entry name" value="Regulator of chromosome condensation 1/beta-lactamase-inhibitor protein II"/>
    <property type="match status" value="2"/>
</dbReference>
<name>A0A1F6LGU3_9BACT</name>
<dbReference type="PROSITE" id="PS50012">
    <property type="entry name" value="RCC1_3"/>
    <property type="match status" value="5"/>
</dbReference>
<dbReference type="Pfam" id="PF00415">
    <property type="entry name" value="RCC1"/>
    <property type="match status" value="1"/>
</dbReference>
<feature type="domain" description="Fibronectin type-III" evidence="2">
    <location>
        <begin position="1655"/>
        <end position="1754"/>
    </location>
</feature>
<feature type="domain" description="Fibronectin type-III" evidence="2">
    <location>
        <begin position="1863"/>
        <end position="1959"/>
    </location>
</feature>
<dbReference type="InterPro" id="IPR003961">
    <property type="entry name" value="FN3_dom"/>
</dbReference>
<dbReference type="PRINTS" id="PR00633">
    <property type="entry name" value="RCCNDNSATION"/>
</dbReference>
<organism evidence="3 4">
    <name type="scientific">Candidatus Magasanikbacteria bacterium RIFCSPHIGHO2_01_FULL_33_34</name>
    <dbReference type="NCBI Taxonomy" id="1798671"/>
    <lineage>
        <taxon>Bacteria</taxon>
        <taxon>Candidatus Magasanikiibacteriota</taxon>
    </lineage>
</organism>
<dbReference type="InterPro" id="IPR008963">
    <property type="entry name" value="Purple_acid_Pase-like_N"/>
</dbReference>
<feature type="domain" description="Fibronectin type-III" evidence="2">
    <location>
        <begin position="1364"/>
        <end position="1454"/>
    </location>
</feature>
<gene>
    <name evidence="3" type="ORF">A2725_02955</name>
</gene>
<sequence>MAGYHKKDLNEQEINDSVKNNLYHYFLINGFLNSRKLLIDEYAHNELNKKEYRRQLNYLTRQIVWNYIKNIFLFPIWLIKILTPSFLKGSPNIWTNIKLIATKQEFRPLRMAMMSWLVFTYVLVQGGIFYFQKDIGVVEAATFTWVQTGWTASSTSNASHTTDRTGWTNYWDIYPTNITTTTGSELTLATEASSTLHTTTAHFNRGTTSTASVTGNGVILSTGSTIATADIKNGSGSVCALKEDGTVFCWGSNADGQLGQGTAGGTSSAPVQVLGVGGSGVLSNITKIAGHGGEGYCALNTSNNVYCWGDNGSGELGNDNNPTDSSTPVQVLGVGGSGFLSNITGISGHIDGFCAMDSSNNLYCWGQGVQSGADTFSAVPVPTQVVGVGGSGNLTNIDTVMDGANHVCAADTGNSMYCWGVGAAGRLGNNATDQYTTPVQVVGVGAVGFFANVSSGSTGDSTTCAIDTSNDLYCWGENSSGSVGDQTTTNRSVPVQVLGVNGVGNLTNVIDVTGGAGGVMCAVNTSGSVYCWGGNNFRGERGDGTDGTVTTTPVQVVGVGGSGNLSNIVNISAGQEFVCALDSGDDVYCWGWNSLYQGGNGSIDPQSTPVAVSGVGGSGTLNLGVAYVSSGTFTSNIIDTVSSTVFGTMTWTTSTLANTTLTMKVRTGQKADMSDATAWASCNVVNNTGDDISSNNCVTDGERYIQYQTALATSDTSVTPELQDVTINYTRYTNTEQTLTSSPFDTSDVANILSSIAWTENLPTGTDIKFQIRTAPDSSGSPGTWTSWLGPTNGSDYYTNSAGGETINSSHTDGTDDQWIQYKVYISSSDGGQTPTLSDVTVTYVVNEAPQFSGSGVSASQISNGSVRIIYSVLDSDATTDTDGLVTPSFEYSLNNGSSWSNITGHITESGSSATSTRALQETTWSTSTVLWDARQVIDGQDVSQAMIRVTINDGEAANNLVTSTSAAFALDVTDPALGTPSFKVVATTTPATITNYATDTNSIQMISGLSSDVSDGTWESYAVTDTITLATDPDTVYVQFRDAFSNTTTIQSATTPETPTNMVIKDISNASSGNYKEFIIWETVAAPSPGFSRYDIYRSTDGSTYTFLSSEASRTTNYYLDQTVSQNTTYYYKVATVDSDGNTSAFSSVVSDNADGQGGTDTTAPTITNRAESNITTQGFTITWDTDEVASSSVAYSANAFGGSFSTTTVDTMVKADGGSLGGHSVSVIGLSPNTTYYYQLASSDPNGNISYESNSGAGYSITTLDGPSISSVAVDSVDNNQATIVWTTNVSADSQVYYSTNSSLSSPSNVEDTTATTNHSITLTGLIQGTTYYFYVESGVANDKNSGNYYSFITTNDTTVPTISSVSASPVADTTAVITWTTNEGATTQLLYGTTSGSLDTYSTLTTGLNLSHTVSLTGLTEDTTYYYTVSSVDGSGNATTSSQSSFVTSEELSTATEVAAEVAAAEAVAEAAGVASVPSGGGGFPYTPPSDKIAPTITNIRVSDIATKSVKIEWDTNEAGDSILQYGKLAEDLNVALVDISSTKTNHSLVIGDLSPSTQYTFKVSTADISGNRTISTNQSFTTLSGLEEIDELEKLEEEILEEEGTPESIFKSLIDKTAEIIRRMSGEVSIETLESGLATQYTTIKELGALVPLPLIGGRPVVEVGSSYARVYWTTDKPANSLVAFAPESTYVNNGEYSQVVGDATEQVENHDILISELRPNTTYHYQVRSKTPVSDTARSGDLTFTTKDEQAEIITYKVDLVSDSEAVFNWTTNIPTDSVVTYIPYGQDGILQIDSVKSVSDKAVSILHGVTVSDMEAGITYQVELSGKDLNGNILSKIISTFSTSETDSSPIIVQVQTDAALLPGDESAVQAIVSWTTNEPSTSQVFYQKGFGRTDDKVEFSKKTPLQPNYTKRHILVITDFEPGTVYQFQVESIDSSGNVTRSRTYTLLTPRQKESVFQVIMSNLEDTFGWVGQLGL</sequence>
<dbReference type="CDD" id="cd00063">
    <property type="entry name" value="FN3"/>
    <property type="match status" value="2"/>
</dbReference>
<dbReference type="GO" id="GO:0046872">
    <property type="term" value="F:metal ion binding"/>
    <property type="evidence" value="ECO:0007669"/>
    <property type="project" value="InterPro"/>
</dbReference>
<reference evidence="3 4" key="1">
    <citation type="journal article" date="2016" name="Nat. Commun.">
        <title>Thousands of microbial genomes shed light on interconnected biogeochemical processes in an aquifer system.</title>
        <authorList>
            <person name="Anantharaman K."/>
            <person name="Brown C.T."/>
            <person name="Hug L.A."/>
            <person name="Sharon I."/>
            <person name="Castelle C.J."/>
            <person name="Probst A.J."/>
            <person name="Thomas B.C."/>
            <person name="Singh A."/>
            <person name="Wilkins M.J."/>
            <person name="Karaoz U."/>
            <person name="Brodie E.L."/>
            <person name="Williams K.H."/>
            <person name="Hubbard S.S."/>
            <person name="Banfield J.F."/>
        </authorList>
    </citation>
    <scope>NUCLEOTIDE SEQUENCE [LARGE SCALE GENOMIC DNA]</scope>
</reference>
<evidence type="ECO:0000313" key="4">
    <source>
        <dbReference type="Proteomes" id="UP000177067"/>
    </source>
</evidence>
<evidence type="ECO:0000313" key="3">
    <source>
        <dbReference type="EMBL" id="OGH58632.1"/>
    </source>
</evidence>
<keyword evidence="1" id="KW-0812">Transmembrane</keyword>
<dbReference type="InterPro" id="IPR000408">
    <property type="entry name" value="Reg_chr_condens"/>
</dbReference>
<comment type="caution">
    <text evidence="3">The sequence shown here is derived from an EMBL/GenBank/DDBJ whole genome shotgun (WGS) entry which is preliminary data.</text>
</comment>
<keyword evidence="1" id="KW-1133">Transmembrane helix</keyword>
<dbReference type="PANTHER" id="PTHR45982:SF1">
    <property type="entry name" value="REGULATOR OF CHROMOSOME CONDENSATION"/>
    <property type="match status" value="1"/>
</dbReference>
<accession>A0A1F6LGU3</accession>
<dbReference type="SMART" id="SM00060">
    <property type="entry name" value="FN3"/>
    <property type="match status" value="7"/>
</dbReference>
<dbReference type="Pfam" id="PF16656">
    <property type="entry name" value="Pur_ac_phosph_N"/>
    <property type="match status" value="2"/>
</dbReference>
<dbReference type="InterPro" id="IPR051553">
    <property type="entry name" value="Ran_GTPase-activating"/>
</dbReference>
<protein>
    <recommendedName>
        <fullName evidence="2">Fibronectin type-III domain-containing protein</fullName>
    </recommendedName>
</protein>
<dbReference type="Gene3D" id="2.60.40.380">
    <property type="entry name" value="Purple acid phosphatase-like, N-terminal"/>
    <property type="match status" value="5"/>
</dbReference>
<dbReference type="EMBL" id="MFPS01000009">
    <property type="protein sequence ID" value="OGH58632.1"/>
    <property type="molecule type" value="Genomic_DNA"/>
</dbReference>
<dbReference type="Pfam" id="PF13540">
    <property type="entry name" value="RCC1_2"/>
    <property type="match status" value="3"/>
</dbReference>
<feature type="transmembrane region" description="Helical" evidence="1">
    <location>
        <begin position="108"/>
        <end position="131"/>
    </location>
</feature>
<keyword evidence="1" id="KW-0472">Membrane</keyword>
<dbReference type="SUPFAM" id="SSF50985">
    <property type="entry name" value="RCC1/BLIP-II"/>
    <property type="match status" value="1"/>
</dbReference>
<proteinExistence type="predicted"/>
<evidence type="ECO:0000256" key="1">
    <source>
        <dbReference type="SAM" id="Phobius"/>
    </source>
</evidence>
<dbReference type="GO" id="GO:0003993">
    <property type="term" value="F:acid phosphatase activity"/>
    <property type="evidence" value="ECO:0007669"/>
    <property type="project" value="InterPro"/>
</dbReference>
<dbReference type="Gene3D" id="2.60.40.10">
    <property type="entry name" value="Immunoglobulins"/>
    <property type="match status" value="2"/>
</dbReference>